<evidence type="ECO:0000313" key="2">
    <source>
        <dbReference type="Proteomes" id="UP001605036"/>
    </source>
</evidence>
<dbReference type="AlphaFoldDB" id="A0ABD1ZK40"/>
<evidence type="ECO:0000313" key="1">
    <source>
        <dbReference type="EMBL" id="KAL2651700.1"/>
    </source>
</evidence>
<comment type="caution">
    <text evidence="1">The sequence shown here is derived from an EMBL/GenBank/DDBJ whole genome shotgun (WGS) entry which is preliminary data.</text>
</comment>
<accession>A0ABD1ZK40</accession>
<keyword evidence="2" id="KW-1185">Reference proteome</keyword>
<reference evidence="1 2" key="1">
    <citation type="submission" date="2024-09" db="EMBL/GenBank/DDBJ databases">
        <title>Chromosome-scale assembly of Riccia fluitans.</title>
        <authorList>
            <person name="Paukszto L."/>
            <person name="Sawicki J."/>
            <person name="Karawczyk K."/>
            <person name="Piernik-Szablinska J."/>
            <person name="Szczecinska M."/>
            <person name="Mazdziarz M."/>
        </authorList>
    </citation>
    <scope>NUCLEOTIDE SEQUENCE [LARGE SCALE GENOMIC DNA]</scope>
    <source>
        <strain evidence="1">Rf_01</strain>
        <tissue evidence="1">Aerial parts of the thallus</tissue>
    </source>
</reference>
<dbReference type="Proteomes" id="UP001605036">
    <property type="component" value="Unassembled WGS sequence"/>
</dbReference>
<organism evidence="1 2">
    <name type="scientific">Riccia fluitans</name>
    <dbReference type="NCBI Taxonomy" id="41844"/>
    <lineage>
        <taxon>Eukaryota</taxon>
        <taxon>Viridiplantae</taxon>
        <taxon>Streptophyta</taxon>
        <taxon>Embryophyta</taxon>
        <taxon>Marchantiophyta</taxon>
        <taxon>Marchantiopsida</taxon>
        <taxon>Marchantiidae</taxon>
        <taxon>Marchantiales</taxon>
        <taxon>Ricciaceae</taxon>
        <taxon>Riccia</taxon>
    </lineage>
</organism>
<gene>
    <name evidence="1" type="ORF">R1flu_019828</name>
</gene>
<name>A0ABD1ZK40_9MARC</name>
<protein>
    <submittedName>
        <fullName evidence="1">Uncharacterized protein</fullName>
    </submittedName>
</protein>
<dbReference type="EMBL" id="JBHFFA010000001">
    <property type="protein sequence ID" value="KAL2651700.1"/>
    <property type="molecule type" value="Genomic_DNA"/>
</dbReference>
<sequence>MPEISVENLDEQLPHDIHDTYDEATYKEYEKTWHHICYGFLQKWKFQEDGTTSIRGYMKLLETKEYICAVEDEDNDFLRQMELEGKNLKLPHFYIDCMKKFFNDTMNKNDDQSLVPQEDLLNHKFLIPAKLELQLSFKETLEGLRQEWFDPTTSQVSNGKPCEEELDLKRLTMERVGEDHQWPNPYLQNIPQVYQEV</sequence>
<proteinExistence type="predicted"/>